<dbReference type="PRINTS" id="PR00992">
    <property type="entry name" value="ALARACEMASE"/>
</dbReference>
<evidence type="ECO:0000256" key="2">
    <source>
        <dbReference type="ARBA" id="ARBA00022898"/>
    </source>
</evidence>
<dbReference type="HAMAP" id="MF_01201">
    <property type="entry name" value="Ala_racemase"/>
    <property type="match status" value="1"/>
</dbReference>
<feature type="modified residue" description="N6-(pyridoxal phosphate)lysine" evidence="4 5">
    <location>
        <position position="45"/>
    </location>
</feature>
<comment type="function">
    <text evidence="4">Catalyzes the interconversion of L-alanine and D-alanine. May also act on other amino acids.</text>
</comment>
<dbReference type="InterPro" id="IPR001608">
    <property type="entry name" value="Ala_racemase_N"/>
</dbReference>
<dbReference type="RefSeq" id="WP_044908099.1">
    <property type="nucleotide sequence ID" value="NZ_JQIF01000128.1"/>
</dbReference>
<dbReference type="PROSITE" id="PS00395">
    <property type="entry name" value="ALANINE_RACEMASE"/>
    <property type="match status" value="1"/>
</dbReference>
<accession>A0A099I233</accession>
<dbReference type="Gene3D" id="3.20.20.10">
    <property type="entry name" value="Alanine racemase"/>
    <property type="match status" value="1"/>
</dbReference>
<dbReference type="InterPro" id="IPR009006">
    <property type="entry name" value="Ala_racemase/Decarboxylase_C"/>
</dbReference>
<dbReference type="InterPro" id="IPR029066">
    <property type="entry name" value="PLP-binding_barrel"/>
</dbReference>
<dbReference type="InterPro" id="IPR020622">
    <property type="entry name" value="Ala_racemase_pyridoxalP-BS"/>
</dbReference>
<dbReference type="GO" id="GO:0030170">
    <property type="term" value="F:pyridoxal phosphate binding"/>
    <property type="evidence" value="ECO:0007669"/>
    <property type="project" value="UniProtKB-UniRule"/>
</dbReference>
<feature type="active site" description="Proton acceptor; specific for L-alanine" evidence="4">
    <location>
        <position position="280"/>
    </location>
</feature>
<protein>
    <recommendedName>
        <fullName evidence="4">Alanine racemase</fullName>
        <ecNumber evidence="4">5.1.1.1</ecNumber>
    </recommendedName>
</protein>
<dbReference type="EC" id="5.1.1.1" evidence="4"/>
<name>A0A099I233_CLOIN</name>
<evidence type="ECO:0000313" key="9">
    <source>
        <dbReference type="Proteomes" id="UP000030008"/>
    </source>
</evidence>
<comment type="pathway">
    <text evidence="4">Amino-acid biosynthesis; D-alanine biosynthesis; D-alanine from L-alanine: step 1/1.</text>
</comment>
<dbReference type="NCBIfam" id="TIGR00492">
    <property type="entry name" value="alr"/>
    <property type="match status" value="1"/>
</dbReference>
<evidence type="ECO:0000256" key="5">
    <source>
        <dbReference type="PIRSR" id="PIRSR600821-50"/>
    </source>
</evidence>
<feature type="active site" description="Proton acceptor; specific for D-alanine" evidence="4">
    <location>
        <position position="45"/>
    </location>
</feature>
<dbReference type="Proteomes" id="UP000030008">
    <property type="component" value="Unassembled WGS sequence"/>
</dbReference>
<comment type="cofactor">
    <cofactor evidence="1 4 5">
        <name>pyridoxal 5'-phosphate</name>
        <dbReference type="ChEBI" id="CHEBI:597326"/>
    </cofactor>
</comment>
<dbReference type="Pfam" id="PF00842">
    <property type="entry name" value="Ala_racemase_C"/>
    <property type="match status" value="1"/>
</dbReference>
<comment type="catalytic activity">
    <reaction evidence="4">
        <text>L-alanine = D-alanine</text>
        <dbReference type="Rhea" id="RHEA:20249"/>
        <dbReference type="ChEBI" id="CHEBI:57416"/>
        <dbReference type="ChEBI" id="CHEBI:57972"/>
        <dbReference type="EC" id="5.1.1.1"/>
    </reaction>
</comment>
<feature type="binding site" evidence="4 6">
    <location>
        <position position="329"/>
    </location>
    <ligand>
        <name>substrate</name>
    </ligand>
</feature>
<dbReference type="SMART" id="SM01005">
    <property type="entry name" value="Ala_racemase_C"/>
    <property type="match status" value="1"/>
</dbReference>
<dbReference type="EMBL" id="JQIF01000128">
    <property type="protein sequence ID" value="KGJ51322.1"/>
    <property type="molecule type" value="Genomic_DNA"/>
</dbReference>
<evidence type="ECO:0000256" key="4">
    <source>
        <dbReference type="HAMAP-Rule" id="MF_01201"/>
    </source>
</evidence>
<evidence type="ECO:0000256" key="6">
    <source>
        <dbReference type="PIRSR" id="PIRSR600821-52"/>
    </source>
</evidence>
<feature type="binding site" evidence="4 6">
    <location>
        <position position="143"/>
    </location>
    <ligand>
        <name>substrate</name>
    </ligand>
</feature>
<evidence type="ECO:0000256" key="3">
    <source>
        <dbReference type="ARBA" id="ARBA00023235"/>
    </source>
</evidence>
<dbReference type="CDD" id="cd06825">
    <property type="entry name" value="PLPDE_III_VanT"/>
    <property type="match status" value="1"/>
</dbReference>
<dbReference type="Pfam" id="PF01168">
    <property type="entry name" value="Ala_racemase_N"/>
    <property type="match status" value="1"/>
</dbReference>
<evidence type="ECO:0000256" key="1">
    <source>
        <dbReference type="ARBA" id="ARBA00001933"/>
    </source>
</evidence>
<gene>
    <name evidence="8" type="ORF">CIAN88_21335</name>
</gene>
<evidence type="ECO:0000259" key="7">
    <source>
        <dbReference type="SMART" id="SM01005"/>
    </source>
</evidence>
<evidence type="ECO:0000313" key="8">
    <source>
        <dbReference type="EMBL" id="KGJ51322.1"/>
    </source>
</evidence>
<dbReference type="FunFam" id="3.20.20.10:FF:000002">
    <property type="entry name" value="Alanine racemase"/>
    <property type="match status" value="1"/>
</dbReference>
<keyword evidence="3 4" id="KW-0413">Isomerase</keyword>
<dbReference type="GO" id="GO:0005829">
    <property type="term" value="C:cytosol"/>
    <property type="evidence" value="ECO:0007669"/>
    <property type="project" value="TreeGrafter"/>
</dbReference>
<comment type="caution">
    <text evidence="8">The sequence shown here is derived from an EMBL/GenBank/DDBJ whole genome shotgun (WGS) entry which is preliminary data.</text>
</comment>
<reference evidence="8 9" key="1">
    <citation type="submission" date="2014-08" db="EMBL/GenBank/DDBJ databases">
        <title>Clostridium innocuum, an unnegligible vancomycin-resistant pathogen causing extra-intestinal infections.</title>
        <authorList>
            <person name="Feng Y."/>
            <person name="Chiu C.-H."/>
        </authorList>
    </citation>
    <scope>NUCLEOTIDE SEQUENCE [LARGE SCALE GENOMIC DNA]</scope>
    <source>
        <strain evidence="8 9">AN88</strain>
    </source>
</reference>
<dbReference type="InterPro" id="IPR000821">
    <property type="entry name" value="Ala_racemase"/>
</dbReference>
<dbReference type="PANTHER" id="PTHR30511:SF0">
    <property type="entry name" value="ALANINE RACEMASE, CATABOLIC-RELATED"/>
    <property type="match status" value="1"/>
</dbReference>
<dbReference type="PANTHER" id="PTHR30511">
    <property type="entry name" value="ALANINE RACEMASE"/>
    <property type="match status" value="1"/>
</dbReference>
<dbReference type="SUPFAM" id="SSF50621">
    <property type="entry name" value="Alanine racemase C-terminal domain-like"/>
    <property type="match status" value="1"/>
</dbReference>
<dbReference type="SUPFAM" id="SSF51419">
    <property type="entry name" value="PLP-binding barrel"/>
    <property type="match status" value="1"/>
</dbReference>
<dbReference type="UniPathway" id="UPA00042">
    <property type="reaction ID" value="UER00497"/>
</dbReference>
<dbReference type="InterPro" id="IPR011079">
    <property type="entry name" value="Ala_racemase_C"/>
</dbReference>
<dbReference type="GO" id="GO:0008784">
    <property type="term" value="F:alanine racemase activity"/>
    <property type="evidence" value="ECO:0007669"/>
    <property type="project" value="UniProtKB-UniRule"/>
</dbReference>
<organism evidence="8 9">
    <name type="scientific">Clostridium innocuum</name>
    <dbReference type="NCBI Taxonomy" id="1522"/>
    <lineage>
        <taxon>Bacteria</taxon>
        <taxon>Bacillati</taxon>
        <taxon>Bacillota</taxon>
        <taxon>Clostridia</taxon>
        <taxon>Eubacteriales</taxon>
        <taxon>Clostridiaceae</taxon>
        <taxon>Clostridium</taxon>
    </lineage>
</organism>
<comment type="similarity">
    <text evidence="4">Belongs to the alanine racemase family.</text>
</comment>
<dbReference type="Gene3D" id="2.40.37.10">
    <property type="entry name" value="Lyase, Ornithine Decarboxylase, Chain A, domain 1"/>
    <property type="match status" value="1"/>
</dbReference>
<proteinExistence type="inferred from homology"/>
<keyword evidence="2 4" id="KW-0663">Pyridoxal phosphate</keyword>
<dbReference type="AlphaFoldDB" id="A0A099I233"/>
<sequence length="388" mass="43235">MKKVENVLKSNTRSWLEIDLTRISHNIKEVQKLIPSTSKIMAIVKANGYGHGDVECSRMMEQQGIDFFGVSSVDEGVRLRENGIQSPILVLGYTPPVHFHYLNEASLIQTLVSKEYAEKLNAYAKEQNVVVKAHAKVDTGMSRIGIIAQDHAYHIEDIKALYRLEHLDVCGIFSHFSVSDCLDEENCAFTNHQIALFERVLADLRAEGIDPGTTHLQNSYGILNYPYLHYDYVRPGLLWMGVTSDDALAIRTAPQFQPIMEWKANVSLVKDIQPGVTVSYGRHFKAEVCTRVATLAVGYADGFPRSVSNQGACVLLHGRRVPIIGNICMDQMMVDITGLDGVSEGDVATLIGCDGDEVLSVDELSRLAHTINNETLCWISQRVPRIYK</sequence>
<feature type="domain" description="Alanine racemase C-terminal" evidence="7">
    <location>
        <begin position="259"/>
        <end position="388"/>
    </location>
</feature>
<dbReference type="GO" id="GO:0030632">
    <property type="term" value="P:D-alanine biosynthetic process"/>
    <property type="evidence" value="ECO:0007669"/>
    <property type="project" value="UniProtKB-UniRule"/>
</dbReference>